<reference evidence="3" key="1">
    <citation type="journal article" date="2015" name="BMC Genomics">
        <title>Genomic and transcriptomic analysis of the endophytic fungus Pestalotiopsis fici reveals its lifestyle and high potential for synthesis of natural products.</title>
        <authorList>
            <person name="Wang X."/>
            <person name="Zhang X."/>
            <person name="Liu L."/>
            <person name="Xiang M."/>
            <person name="Wang W."/>
            <person name="Sun X."/>
            <person name="Che Y."/>
            <person name="Guo L."/>
            <person name="Liu G."/>
            <person name="Guo L."/>
            <person name="Wang C."/>
            <person name="Yin W.B."/>
            <person name="Stadler M."/>
            <person name="Zhang X."/>
            <person name="Liu X."/>
        </authorList>
    </citation>
    <scope>NUCLEOTIDE SEQUENCE [LARGE SCALE GENOMIC DNA]</scope>
    <source>
        <strain evidence="3">W106-1 / CGMCC3.15140</strain>
    </source>
</reference>
<dbReference type="AlphaFoldDB" id="W3X6X3"/>
<dbReference type="OrthoDB" id="4694460at2759"/>
<evidence type="ECO:0000313" key="2">
    <source>
        <dbReference type="EMBL" id="ETS81863.1"/>
    </source>
</evidence>
<dbReference type="InParanoid" id="W3X6X3"/>
<dbReference type="EMBL" id="KI912112">
    <property type="protein sequence ID" value="ETS81863.1"/>
    <property type="molecule type" value="Genomic_DNA"/>
</dbReference>
<gene>
    <name evidence="2" type="ORF">PFICI_06865</name>
</gene>
<dbReference type="RefSeq" id="XP_007833637.1">
    <property type="nucleotide sequence ID" value="XM_007835446.1"/>
</dbReference>
<dbReference type="Proteomes" id="UP000030651">
    <property type="component" value="Unassembled WGS sequence"/>
</dbReference>
<protein>
    <submittedName>
        <fullName evidence="2">Uncharacterized protein</fullName>
    </submittedName>
</protein>
<dbReference type="HOGENOM" id="CLU_1360845_0_0_1"/>
<accession>W3X6X3</accession>
<feature type="region of interest" description="Disordered" evidence="1">
    <location>
        <begin position="155"/>
        <end position="185"/>
    </location>
</feature>
<keyword evidence="3" id="KW-1185">Reference proteome</keyword>
<evidence type="ECO:0000256" key="1">
    <source>
        <dbReference type="SAM" id="MobiDB-lite"/>
    </source>
</evidence>
<sequence length="201" mass="22727">MSSRVRLGSMDSILLDPSADPLSRQDRWIPELGQRTQVSTKPPASRLAPELWASYCALDDYIYIQYLKDLPDQEQSPSLPRGQRLQPSERPTYVDATLWMVYRMLDGWIFRASLSAEEAITFPLMDDVMEFQCEGGDAQPVAPKGWRWEDRELVPVAQTGSQSAGKAKKKTSKKEENLQEANETEDLSLEALNSLGVELDF</sequence>
<proteinExistence type="predicted"/>
<dbReference type="KEGG" id="pfy:PFICI_06865"/>
<evidence type="ECO:0000313" key="3">
    <source>
        <dbReference type="Proteomes" id="UP000030651"/>
    </source>
</evidence>
<name>W3X6X3_PESFW</name>
<organism evidence="2 3">
    <name type="scientific">Pestalotiopsis fici (strain W106-1 / CGMCC3.15140)</name>
    <dbReference type="NCBI Taxonomy" id="1229662"/>
    <lineage>
        <taxon>Eukaryota</taxon>
        <taxon>Fungi</taxon>
        <taxon>Dikarya</taxon>
        <taxon>Ascomycota</taxon>
        <taxon>Pezizomycotina</taxon>
        <taxon>Sordariomycetes</taxon>
        <taxon>Xylariomycetidae</taxon>
        <taxon>Amphisphaeriales</taxon>
        <taxon>Sporocadaceae</taxon>
        <taxon>Pestalotiopsis</taxon>
    </lineage>
</organism>
<dbReference type="GeneID" id="19271878"/>